<comment type="caution">
    <text evidence="9">The sequence shown here is derived from an EMBL/GenBank/DDBJ whole genome shotgun (WGS) entry which is preliminary data.</text>
</comment>
<evidence type="ECO:0000256" key="2">
    <source>
        <dbReference type="ARBA" id="ARBA00010792"/>
    </source>
</evidence>
<evidence type="ECO:0000313" key="10">
    <source>
        <dbReference type="EMBL" id="GMA22171.1"/>
    </source>
</evidence>
<feature type="transmembrane region" description="Helical" evidence="7">
    <location>
        <begin position="172"/>
        <end position="192"/>
    </location>
</feature>
<dbReference type="PANTHER" id="PTHR42709">
    <property type="entry name" value="ALKALINE PHOSPHATASE LIKE PROTEIN"/>
    <property type="match status" value="1"/>
</dbReference>
<dbReference type="Proteomes" id="UP001157109">
    <property type="component" value="Unassembled WGS sequence"/>
</dbReference>
<reference evidence="9" key="1">
    <citation type="journal article" date="2014" name="Int. J. Syst. Evol. Microbiol.">
        <title>Complete genome of a new Firmicutes species belonging to the dominant human colonic microbiota ('Ruminococcus bicirculans') reveals two chromosomes and a selective capacity to utilize plant glucans.</title>
        <authorList>
            <consortium name="NISC Comparative Sequencing Program"/>
            <person name="Wegmann U."/>
            <person name="Louis P."/>
            <person name="Goesmann A."/>
            <person name="Henrissat B."/>
            <person name="Duncan S.H."/>
            <person name="Flint H.J."/>
        </authorList>
    </citation>
    <scope>NUCLEOTIDE SEQUENCE</scope>
    <source>
        <strain evidence="9">NBRC 105830</strain>
    </source>
</reference>
<feature type="transmembrane region" description="Helical" evidence="7">
    <location>
        <begin position="51"/>
        <end position="74"/>
    </location>
</feature>
<feature type="transmembrane region" description="Helical" evidence="7">
    <location>
        <begin position="7"/>
        <end position="31"/>
    </location>
</feature>
<dbReference type="EMBL" id="BSUJ01000007">
    <property type="protein sequence ID" value="GMA22219.1"/>
    <property type="molecule type" value="Genomic_DNA"/>
</dbReference>
<evidence type="ECO:0000313" key="9">
    <source>
        <dbReference type="EMBL" id="GMA21510.1"/>
    </source>
</evidence>
<evidence type="ECO:0000256" key="1">
    <source>
        <dbReference type="ARBA" id="ARBA00004651"/>
    </source>
</evidence>
<dbReference type="RefSeq" id="WP_241443444.1">
    <property type="nucleotide sequence ID" value="NZ_BSUJ01000001.1"/>
</dbReference>
<proteinExistence type="inferred from homology"/>
<evidence type="ECO:0000256" key="7">
    <source>
        <dbReference type="SAM" id="Phobius"/>
    </source>
</evidence>
<dbReference type="EMBL" id="BSUJ01000001">
    <property type="protein sequence ID" value="GMA21510.1"/>
    <property type="molecule type" value="Genomic_DNA"/>
</dbReference>
<evidence type="ECO:0000256" key="6">
    <source>
        <dbReference type="ARBA" id="ARBA00023136"/>
    </source>
</evidence>
<keyword evidence="12" id="KW-1185">Reference proteome</keyword>
<evidence type="ECO:0000259" key="8">
    <source>
        <dbReference type="Pfam" id="PF09335"/>
    </source>
</evidence>
<accession>A0ABQ6HVC5</accession>
<keyword evidence="4 7" id="KW-0812">Transmembrane</keyword>
<reference evidence="12" key="2">
    <citation type="journal article" date="2019" name="Int. J. Syst. Evol. Microbiol.">
        <title>The Global Catalogue of Microorganisms (GCM) 10K type strain sequencing project: providing services to taxonomists for standard genome sequencing and annotation.</title>
        <authorList>
            <consortium name="The Broad Institute Genomics Platform"/>
            <consortium name="The Broad Institute Genome Sequencing Center for Infectious Disease"/>
            <person name="Wu L."/>
            <person name="Ma J."/>
        </authorList>
    </citation>
    <scope>NUCLEOTIDE SEQUENCE [LARGE SCALE GENOMIC DNA]</scope>
    <source>
        <strain evidence="12">NBRC 105830</strain>
    </source>
</reference>
<evidence type="ECO:0000313" key="11">
    <source>
        <dbReference type="EMBL" id="GMA22219.1"/>
    </source>
</evidence>
<keyword evidence="6 7" id="KW-0472">Membrane</keyword>
<name>A0ABQ6HVC5_9MICO</name>
<evidence type="ECO:0000256" key="4">
    <source>
        <dbReference type="ARBA" id="ARBA00022692"/>
    </source>
</evidence>
<sequence length="209" mass="22492">MSAIVDWIVGLMAVIGAPGVGVATALETVFPPIPSELVLPLAGFTAQRGEYTVLAAIVWATIGSVVGALVLYQLGRIWGLERLRSTAERIPLLHASDVDKAMDAFAKRGRTSVLVGRLIPGVRSFVSIPAGIDRMPLATFLIYTTIGSAAWNALLVGLGHELGNRWTLVETYVGRFSTVVWTLIGLAVAVFVTRRLRRRSRALAEAESR</sequence>
<dbReference type="EMBL" id="BSUJ01000006">
    <property type="protein sequence ID" value="GMA22171.1"/>
    <property type="molecule type" value="Genomic_DNA"/>
</dbReference>
<protein>
    <submittedName>
        <fullName evidence="9">Membrane protein</fullName>
    </submittedName>
</protein>
<keyword evidence="5 7" id="KW-1133">Transmembrane helix</keyword>
<organism evidence="9 12">
    <name type="scientific">Arsenicicoccus piscis</name>
    <dbReference type="NCBI Taxonomy" id="673954"/>
    <lineage>
        <taxon>Bacteria</taxon>
        <taxon>Bacillati</taxon>
        <taxon>Actinomycetota</taxon>
        <taxon>Actinomycetes</taxon>
        <taxon>Micrococcales</taxon>
        <taxon>Intrasporangiaceae</taxon>
        <taxon>Arsenicicoccus</taxon>
    </lineage>
</organism>
<comment type="subcellular location">
    <subcellularLocation>
        <location evidence="1">Cell membrane</location>
        <topology evidence="1">Multi-pass membrane protein</topology>
    </subcellularLocation>
</comment>
<evidence type="ECO:0000256" key="3">
    <source>
        <dbReference type="ARBA" id="ARBA00022475"/>
    </source>
</evidence>
<dbReference type="InterPro" id="IPR051311">
    <property type="entry name" value="DedA_domain"/>
</dbReference>
<reference evidence="9" key="3">
    <citation type="submission" date="2023-02" db="EMBL/GenBank/DDBJ databases">
        <authorList>
            <person name="Sun Q."/>
            <person name="Mori K."/>
        </authorList>
    </citation>
    <scope>NUCLEOTIDE SEQUENCE</scope>
    <source>
        <strain evidence="9">NBRC 105830</strain>
    </source>
</reference>
<evidence type="ECO:0000256" key="5">
    <source>
        <dbReference type="ARBA" id="ARBA00022989"/>
    </source>
</evidence>
<feature type="transmembrane region" description="Helical" evidence="7">
    <location>
        <begin position="140"/>
        <end position="160"/>
    </location>
</feature>
<evidence type="ECO:0000313" key="12">
    <source>
        <dbReference type="Proteomes" id="UP001157109"/>
    </source>
</evidence>
<feature type="domain" description="VTT" evidence="8">
    <location>
        <begin position="33"/>
        <end position="160"/>
    </location>
</feature>
<comment type="similarity">
    <text evidence="2">Belongs to the DedA family.</text>
</comment>
<dbReference type="Pfam" id="PF09335">
    <property type="entry name" value="VTT_dom"/>
    <property type="match status" value="1"/>
</dbReference>
<keyword evidence="3" id="KW-1003">Cell membrane</keyword>
<gene>
    <name evidence="9" type="ORF">GCM10025862_35310</name>
    <name evidence="10" type="ORF">GCM10025862_41940</name>
    <name evidence="11" type="ORF">GCM10025862_42420</name>
</gene>
<dbReference type="PANTHER" id="PTHR42709:SF6">
    <property type="entry name" value="UNDECAPRENYL PHOSPHATE TRANSPORTER A"/>
    <property type="match status" value="1"/>
</dbReference>
<dbReference type="InterPro" id="IPR032816">
    <property type="entry name" value="VTT_dom"/>
</dbReference>